<evidence type="ECO:0000256" key="9">
    <source>
        <dbReference type="ARBA" id="ARBA00022840"/>
    </source>
</evidence>
<evidence type="ECO:0000256" key="6">
    <source>
        <dbReference type="ARBA" id="ARBA00022679"/>
    </source>
</evidence>
<dbReference type="CDD" id="cd00088">
    <property type="entry name" value="HPT"/>
    <property type="match status" value="1"/>
</dbReference>
<dbReference type="PROSITE" id="PS50109">
    <property type="entry name" value="HIS_KIN"/>
    <property type="match status" value="1"/>
</dbReference>
<dbReference type="GO" id="GO:0006935">
    <property type="term" value="P:chemotaxis"/>
    <property type="evidence" value="ECO:0007669"/>
    <property type="project" value="UniProtKB-KW"/>
</dbReference>
<evidence type="ECO:0000259" key="14">
    <source>
        <dbReference type="PROSITE" id="PS50109"/>
    </source>
</evidence>
<dbReference type="SUPFAM" id="SSF55874">
    <property type="entry name" value="ATPase domain of HSP90 chaperone/DNA topoisomerase II/histidine kinase"/>
    <property type="match status" value="1"/>
</dbReference>
<keyword evidence="6" id="KW-0808">Transferase</keyword>
<evidence type="ECO:0000256" key="2">
    <source>
        <dbReference type="ARBA" id="ARBA00012438"/>
    </source>
</evidence>
<dbReference type="FunFam" id="3.30.565.10:FF:000016">
    <property type="entry name" value="Chemotaxis protein CheA, putative"/>
    <property type="match status" value="1"/>
</dbReference>
<dbReference type="GO" id="GO:0005737">
    <property type="term" value="C:cytoplasm"/>
    <property type="evidence" value="ECO:0007669"/>
    <property type="project" value="InterPro"/>
</dbReference>
<dbReference type="SMART" id="SM00260">
    <property type="entry name" value="CheW"/>
    <property type="match status" value="1"/>
</dbReference>
<feature type="modified residue" description="Phosphohistidine" evidence="12">
    <location>
        <position position="48"/>
    </location>
</feature>
<dbReference type="Gene3D" id="1.10.287.560">
    <property type="entry name" value="Histidine kinase CheA-like, homodimeric domain"/>
    <property type="match status" value="1"/>
</dbReference>
<evidence type="ECO:0000256" key="11">
    <source>
        <dbReference type="ARBA" id="ARBA00035100"/>
    </source>
</evidence>
<sequence>MNSKEEEYRQLFLTEALENFEELNRLFVELEKDHSSKRAIANIFRIVHTLKGNAMGMGYDKIADLSHTVEDIFGAIKNGDIPLDTELVNSLFRANDKLGGLINAITTNEKVSYLGIKTKLSVFLKNALEDAGKPSDDSDEPQEPEIDTDQPQEEVKEEGGSIKFADVVQIPVKRMDDLLNMVGELVIERDRLISLFGEEGKSTLEFERLKRISSNLHYGIMNVRMVQMGFLFNKFHRVLRDAAATEKKSVELVLKGTEVEIDRNILKIISDSMVHLVRNAVSHGIESSEERKNSGKDLKASVTLSATLEKDSVVITISDDGKGIDKEKIKEKIVKKKMVSQEVADKLSENEIIRYIFEPGFSSAEKITEISGRGVGMDVVKKAVESIGGQVLVETEIGIGTSVHLVLPSSLALKGALLFIVDDQEYAIPLTYIDSVTYLTKDNIHHVADNLMIDYNDKSVPIVFLKGLLNIRNLNDFEQHAIGQQPLQKIANDSQLNVVIASHSGRLLGLVVDRLDRQKEIIEKKLPKPLNNSRLLSGSTILGSGNVCPVLDVASIMDILFQSATKTTQS</sequence>
<dbReference type="PANTHER" id="PTHR43395:SF10">
    <property type="entry name" value="CHEMOTAXIS PROTEIN CHEA"/>
    <property type="match status" value="1"/>
</dbReference>
<dbReference type="SUPFAM" id="SSF47226">
    <property type="entry name" value="Histidine-containing phosphotransfer domain, HPT domain"/>
    <property type="match status" value="1"/>
</dbReference>
<evidence type="ECO:0000256" key="7">
    <source>
        <dbReference type="ARBA" id="ARBA00022741"/>
    </source>
</evidence>
<dbReference type="InterPro" id="IPR005467">
    <property type="entry name" value="His_kinase_dom"/>
</dbReference>
<keyword evidence="18" id="KW-1185">Reference proteome</keyword>
<feature type="region of interest" description="Disordered" evidence="13">
    <location>
        <begin position="131"/>
        <end position="158"/>
    </location>
</feature>
<keyword evidence="9" id="KW-0067">ATP-binding</keyword>
<evidence type="ECO:0000256" key="8">
    <source>
        <dbReference type="ARBA" id="ARBA00022777"/>
    </source>
</evidence>
<evidence type="ECO:0000256" key="1">
    <source>
        <dbReference type="ARBA" id="ARBA00000085"/>
    </source>
</evidence>
<evidence type="ECO:0000256" key="12">
    <source>
        <dbReference type="PROSITE-ProRule" id="PRU00110"/>
    </source>
</evidence>
<feature type="domain" description="CheW-like" evidence="15">
    <location>
        <begin position="413"/>
        <end position="562"/>
    </location>
</feature>
<dbReference type="Pfam" id="PF02518">
    <property type="entry name" value="HATPase_c"/>
    <property type="match status" value="1"/>
</dbReference>
<dbReference type="InterPro" id="IPR008207">
    <property type="entry name" value="Sig_transdc_His_kin_Hpt_dom"/>
</dbReference>
<dbReference type="Gene3D" id="2.30.30.40">
    <property type="entry name" value="SH3 Domains"/>
    <property type="match status" value="1"/>
</dbReference>
<organism evidence="17 18">
    <name type="scientific">Ekhidna lutea</name>
    <dbReference type="NCBI Taxonomy" id="447679"/>
    <lineage>
        <taxon>Bacteria</taxon>
        <taxon>Pseudomonadati</taxon>
        <taxon>Bacteroidota</taxon>
        <taxon>Cytophagia</taxon>
        <taxon>Cytophagales</taxon>
        <taxon>Reichenbachiellaceae</taxon>
        <taxon>Ekhidna</taxon>
    </lineage>
</organism>
<keyword evidence="10" id="KW-0902">Two-component regulatory system</keyword>
<dbReference type="PROSITE" id="PS50894">
    <property type="entry name" value="HPT"/>
    <property type="match status" value="1"/>
</dbReference>
<name>A0A239H1A4_EKHLU</name>
<keyword evidence="4" id="KW-0145">Chemotaxis</keyword>
<feature type="compositionally biased region" description="Acidic residues" evidence="13">
    <location>
        <begin position="137"/>
        <end position="152"/>
    </location>
</feature>
<dbReference type="AlphaFoldDB" id="A0A239H1A4"/>
<dbReference type="SMART" id="SM00073">
    <property type="entry name" value="HPT"/>
    <property type="match status" value="1"/>
</dbReference>
<dbReference type="SMART" id="SM00387">
    <property type="entry name" value="HATPase_c"/>
    <property type="match status" value="1"/>
</dbReference>
<dbReference type="SUPFAM" id="SSF47384">
    <property type="entry name" value="Homodimeric domain of signal transducing histidine kinase"/>
    <property type="match status" value="1"/>
</dbReference>
<dbReference type="EC" id="2.7.13.3" evidence="2"/>
<evidence type="ECO:0000259" key="16">
    <source>
        <dbReference type="PROSITE" id="PS50894"/>
    </source>
</evidence>
<evidence type="ECO:0000259" key="15">
    <source>
        <dbReference type="PROSITE" id="PS50851"/>
    </source>
</evidence>
<comment type="function">
    <text evidence="11">Involved in the transmission of sensory signals from the chemoreceptors to the flagellar motors. CheA is autophosphorylated; it can transfer its phosphate group to either CheB or CheY.</text>
</comment>
<dbReference type="InterPro" id="IPR051315">
    <property type="entry name" value="Bact_Chemotaxis_CheA"/>
</dbReference>
<dbReference type="SMART" id="SM01231">
    <property type="entry name" value="H-kinase_dim"/>
    <property type="match status" value="1"/>
</dbReference>
<dbReference type="PROSITE" id="PS50851">
    <property type="entry name" value="CHEW"/>
    <property type="match status" value="1"/>
</dbReference>
<reference evidence="17 18" key="1">
    <citation type="submission" date="2017-06" db="EMBL/GenBank/DDBJ databases">
        <authorList>
            <person name="Kim H.J."/>
            <person name="Triplett B.A."/>
        </authorList>
    </citation>
    <scope>NUCLEOTIDE SEQUENCE [LARGE SCALE GENOMIC DNA]</scope>
    <source>
        <strain evidence="17 18">DSM 19307</strain>
    </source>
</reference>
<dbReference type="InterPro" id="IPR036890">
    <property type="entry name" value="HATPase_C_sf"/>
</dbReference>
<dbReference type="Pfam" id="PF02895">
    <property type="entry name" value="H-kinase_dim"/>
    <property type="match status" value="1"/>
</dbReference>
<keyword evidence="8 17" id="KW-0418">Kinase</keyword>
<dbReference type="InterPro" id="IPR036097">
    <property type="entry name" value="HisK_dim/P_sf"/>
</dbReference>
<dbReference type="InterPro" id="IPR004358">
    <property type="entry name" value="Sig_transdc_His_kin-like_C"/>
</dbReference>
<dbReference type="GO" id="GO:0005524">
    <property type="term" value="F:ATP binding"/>
    <property type="evidence" value="ECO:0007669"/>
    <property type="project" value="UniProtKB-KW"/>
</dbReference>
<dbReference type="InterPro" id="IPR036641">
    <property type="entry name" value="HPT_dom_sf"/>
</dbReference>
<dbReference type="Proteomes" id="UP000198393">
    <property type="component" value="Unassembled WGS sequence"/>
</dbReference>
<protein>
    <recommendedName>
        <fullName evidence="3">Chemotaxis protein CheA</fullName>
        <ecNumber evidence="2">2.7.13.3</ecNumber>
    </recommendedName>
</protein>
<dbReference type="SUPFAM" id="SSF50341">
    <property type="entry name" value="CheW-like"/>
    <property type="match status" value="1"/>
</dbReference>
<dbReference type="InterPro" id="IPR004105">
    <property type="entry name" value="CheA-like_dim"/>
</dbReference>
<keyword evidence="5 12" id="KW-0597">Phosphoprotein</keyword>
<dbReference type="Pfam" id="PF01584">
    <property type="entry name" value="CheW"/>
    <property type="match status" value="1"/>
</dbReference>
<evidence type="ECO:0000256" key="5">
    <source>
        <dbReference type="ARBA" id="ARBA00022553"/>
    </source>
</evidence>
<evidence type="ECO:0000313" key="18">
    <source>
        <dbReference type="Proteomes" id="UP000198393"/>
    </source>
</evidence>
<dbReference type="InterPro" id="IPR037006">
    <property type="entry name" value="CheA-like_homodim_sf"/>
</dbReference>
<accession>A0A239H1A4</accession>
<dbReference type="PANTHER" id="PTHR43395">
    <property type="entry name" value="SENSOR HISTIDINE KINASE CHEA"/>
    <property type="match status" value="1"/>
</dbReference>
<evidence type="ECO:0000313" key="17">
    <source>
        <dbReference type="EMBL" id="SNS75167.1"/>
    </source>
</evidence>
<feature type="domain" description="HPt" evidence="16">
    <location>
        <begin position="1"/>
        <end position="105"/>
    </location>
</feature>
<proteinExistence type="predicted"/>
<dbReference type="InterPro" id="IPR002545">
    <property type="entry name" value="CheW-lke_dom"/>
</dbReference>
<dbReference type="Gene3D" id="1.20.120.160">
    <property type="entry name" value="HPT domain"/>
    <property type="match status" value="1"/>
</dbReference>
<comment type="catalytic activity">
    <reaction evidence="1">
        <text>ATP + protein L-histidine = ADP + protein N-phospho-L-histidine.</text>
        <dbReference type="EC" id="2.7.13.3"/>
    </reaction>
</comment>
<dbReference type="EMBL" id="FZPD01000002">
    <property type="protein sequence ID" value="SNS75167.1"/>
    <property type="molecule type" value="Genomic_DNA"/>
</dbReference>
<dbReference type="InterPro" id="IPR036061">
    <property type="entry name" value="CheW-like_dom_sf"/>
</dbReference>
<evidence type="ECO:0000256" key="3">
    <source>
        <dbReference type="ARBA" id="ARBA00021495"/>
    </source>
</evidence>
<evidence type="ECO:0000256" key="13">
    <source>
        <dbReference type="SAM" id="MobiDB-lite"/>
    </source>
</evidence>
<dbReference type="Pfam" id="PF01627">
    <property type="entry name" value="Hpt"/>
    <property type="match status" value="1"/>
</dbReference>
<gene>
    <name evidence="17" type="ORF">SAMN05421640_1101</name>
</gene>
<dbReference type="RefSeq" id="WP_089355862.1">
    <property type="nucleotide sequence ID" value="NZ_FZPD01000002.1"/>
</dbReference>
<keyword evidence="7" id="KW-0547">Nucleotide-binding</keyword>
<dbReference type="InterPro" id="IPR003594">
    <property type="entry name" value="HATPase_dom"/>
</dbReference>
<dbReference type="GO" id="GO:0000155">
    <property type="term" value="F:phosphorelay sensor kinase activity"/>
    <property type="evidence" value="ECO:0007669"/>
    <property type="project" value="InterPro"/>
</dbReference>
<dbReference type="PRINTS" id="PR00344">
    <property type="entry name" value="BCTRLSENSOR"/>
</dbReference>
<evidence type="ECO:0000256" key="10">
    <source>
        <dbReference type="ARBA" id="ARBA00023012"/>
    </source>
</evidence>
<feature type="domain" description="Histidine kinase" evidence="14">
    <location>
        <begin position="163"/>
        <end position="411"/>
    </location>
</feature>
<dbReference type="Gene3D" id="3.30.565.10">
    <property type="entry name" value="Histidine kinase-like ATPase, C-terminal domain"/>
    <property type="match status" value="1"/>
</dbReference>
<dbReference type="OrthoDB" id="9803176at2"/>
<evidence type="ECO:0000256" key="4">
    <source>
        <dbReference type="ARBA" id="ARBA00022500"/>
    </source>
</evidence>